<gene>
    <name evidence="2" type="ORF">D1970_00720</name>
</gene>
<dbReference type="SUPFAM" id="SSF102588">
    <property type="entry name" value="LmbE-like"/>
    <property type="match status" value="1"/>
</dbReference>
<dbReference type="Pfam" id="PF02585">
    <property type="entry name" value="PIG-L"/>
    <property type="match status" value="1"/>
</dbReference>
<dbReference type="GO" id="GO:0016811">
    <property type="term" value="F:hydrolase activity, acting on carbon-nitrogen (but not peptide) bonds, in linear amides"/>
    <property type="evidence" value="ECO:0007669"/>
    <property type="project" value="TreeGrafter"/>
</dbReference>
<dbReference type="Gene3D" id="3.40.50.10320">
    <property type="entry name" value="LmbE-like"/>
    <property type="match status" value="1"/>
</dbReference>
<proteinExistence type="predicted"/>
<evidence type="ECO:0000256" key="1">
    <source>
        <dbReference type="ARBA" id="ARBA00001947"/>
    </source>
</evidence>
<dbReference type="PANTHER" id="PTHR12993:SF30">
    <property type="entry name" value="N-ACETYL-ALPHA-D-GLUCOSAMINYL L-MALATE DEACETYLASE 1"/>
    <property type="match status" value="1"/>
</dbReference>
<keyword evidence="3" id="KW-1185">Reference proteome</keyword>
<dbReference type="EMBL" id="QWVT01000002">
    <property type="protein sequence ID" value="RID88803.1"/>
    <property type="molecule type" value="Genomic_DNA"/>
</dbReference>
<comment type="cofactor">
    <cofactor evidence="1">
        <name>Zn(2+)</name>
        <dbReference type="ChEBI" id="CHEBI:29105"/>
    </cofactor>
</comment>
<evidence type="ECO:0000313" key="3">
    <source>
        <dbReference type="Proteomes" id="UP000265816"/>
    </source>
</evidence>
<organism evidence="2 3">
    <name type="scientific">Mesobacillus zeae</name>
    <dbReference type="NCBI Taxonomy" id="1917180"/>
    <lineage>
        <taxon>Bacteria</taxon>
        <taxon>Bacillati</taxon>
        <taxon>Bacillota</taxon>
        <taxon>Bacilli</taxon>
        <taxon>Bacillales</taxon>
        <taxon>Bacillaceae</taxon>
        <taxon>Mesobacillus</taxon>
    </lineage>
</organism>
<dbReference type="PANTHER" id="PTHR12993">
    <property type="entry name" value="N-ACETYLGLUCOSAMINYL-PHOSPHATIDYLINOSITOL DE-N-ACETYLASE-RELATED"/>
    <property type="match status" value="1"/>
</dbReference>
<dbReference type="Proteomes" id="UP000265816">
    <property type="component" value="Unassembled WGS sequence"/>
</dbReference>
<protein>
    <submittedName>
        <fullName evidence="2">PIG-L family deacetylase</fullName>
    </submittedName>
</protein>
<evidence type="ECO:0000313" key="2">
    <source>
        <dbReference type="EMBL" id="RID88803.1"/>
    </source>
</evidence>
<dbReference type="AlphaFoldDB" id="A0A398BN69"/>
<dbReference type="InterPro" id="IPR024078">
    <property type="entry name" value="LmbE-like_dom_sf"/>
</dbReference>
<accession>A0A398BN69</accession>
<reference evidence="2 3" key="1">
    <citation type="submission" date="2018-08" db="EMBL/GenBank/DDBJ databases">
        <title>Bacillus jemisoniae sp. nov., Bacillus chryseoplanitiae sp. nov., Bacillus resnikiae sp. nov., and Bacillus frankliniae sp. nov., isolated from Viking spacecraft and associated surfaces.</title>
        <authorList>
            <person name="Seuylemezian A."/>
            <person name="Vaishampayan P."/>
        </authorList>
    </citation>
    <scope>NUCLEOTIDE SEQUENCE [LARGE SCALE GENOMIC DNA]</scope>
    <source>
        <strain evidence="2 3">JJ-247</strain>
    </source>
</reference>
<comment type="caution">
    <text evidence="2">The sequence shown here is derived from an EMBL/GenBank/DDBJ whole genome shotgun (WGS) entry which is preliminary data.</text>
</comment>
<dbReference type="InterPro" id="IPR003737">
    <property type="entry name" value="GlcNAc_PI_deacetylase-related"/>
</dbReference>
<sequence>MKEVTNQMNKQPSVLAVMAHPDDAELRCFGTLLKYKEIGYECKLLVVSGGENGISLQDKLEYNIDYIPKTEREHETRSAFENTGIEIDILQFDDGNIRLDKSLIAAIEKVIRDFAPDVVITHCPEDLGVDHQDHSAVGKAAINIASRVEGVKKILLCEPLLTLRAGFIPNYFVDITKYFNRKMEALSHHKTQHGRYYLEEHYHVAKSVFYSLSLGAKPVEEGLKHEVFNAIFTLET</sequence>
<name>A0A398BN69_9BACI</name>